<evidence type="ECO:0000256" key="12">
    <source>
        <dbReference type="ARBA" id="ARBA00023242"/>
    </source>
</evidence>
<feature type="region of interest" description="Disordered" evidence="15">
    <location>
        <begin position="43"/>
        <end position="127"/>
    </location>
</feature>
<evidence type="ECO:0000256" key="8">
    <source>
        <dbReference type="ARBA" id="ARBA00022949"/>
    </source>
</evidence>
<keyword evidence="8" id="KW-0965">Cell junction</keyword>
<dbReference type="Proteomes" id="UP000827092">
    <property type="component" value="Unassembled WGS sequence"/>
</dbReference>
<dbReference type="GO" id="GO:0045944">
    <property type="term" value="P:positive regulation of transcription by RNA polymerase II"/>
    <property type="evidence" value="ECO:0007669"/>
    <property type="project" value="TreeGrafter"/>
</dbReference>
<keyword evidence="12" id="KW-0539">Nucleus</keyword>
<dbReference type="EMBL" id="JAFNEN010000108">
    <property type="protein sequence ID" value="KAG8194152.1"/>
    <property type="molecule type" value="Genomic_DNA"/>
</dbReference>
<evidence type="ECO:0000256" key="13">
    <source>
        <dbReference type="ARBA" id="ARBA00038057"/>
    </source>
</evidence>
<dbReference type="InterPro" id="IPR053819">
    <property type="entry name" value="TEADIR3_omega_loop"/>
</dbReference>
<evidence type="ECO:0000256" key="10">
    <source>
        <dbReference type="ARBA" id="ARBA00023159"/>
    </source>
</evidence>
<keyword evidence="6" id="KW-0597">Phosphoprotein</keyword>
<dbReference type="GO" id="GO:0005737">
    <property type="term" value="C:cytoplasm"/>
    <property type="evidence" value="ECO:0007669"/>
    <property type="project" value="UniProtKB-SubCell"/>
</dbReference>
<accession>A0AAV6VCA7</accession>
<dbReference type="Pfam" id="PF15238">
    <property type="entry name" value="TEADIR3"/>
    <property type="match status" value="1"/>
</dbReference>
<feature type="domain" description="WW" evidence="16">
    <location>
        <begin position="152"/>
        <end position="185"/>
    </location>
</feature>
<evidence type="ECO:0000313" key="18">
    <source>
        <dbReference type="Proteomes" id="UP000827092"/>
    </source>
</evidence>
<evidence type="ECO:0000256" key="9">
    <source>
        <dbReference type="ARBA" id="ARBA00023015"/>
    </source>
</evidence>
<evidence type="ECO:0000256" key="2">
    <source>
        <dbReference type="ARBA" id="ARBA00004282"/>
    </source>
</evidence>
<feature type="compositionally biased region" description="Polar residues" evidence="15">
    <location>
        <begin position="60"/>
        <end position="71"/>
    </location>
</feature>
<dbReference type="PROSITE" id="PS50020">
    <property type="entry name" value="WW_DOMAIN_2"/>
    <property type="match status" value="2"/>
</dbReference>
<dbReference type="AlphaFoldDB" id="A0AAV6VCA7"/>
<keyword evidence="14" id="KW-0175">Coiled coil</keyword>
<evidence type="ECO:0000256" key="5">
    <source>
        <dbReference type="ARBA" id="ARBA00022491"/>
    </source>
</evidence>
<dbReference type="GO" id="GO:0070161">
    <property type="term" value="C:anchoring junction"/>
    <property type="evidence" value="ECO:0007669"/>
    <property type="project" value="UniProtKB-SubCell"/>
</dbReference>
<evidence type="ECO:0000256" key="6">
    <source>
        <dbReference type="ARBA" id="ARBA00022553"/>
    </source>
</evidence>
<dbReference type="FunFam" id="2.20.70.10:FF:000012">
    <property type="entry name" value="transcriptional coactivator YAP1 isoform X2"/>
    <property type="match status" value="1"/>
</dbReference>
<evidence type="ECO:0000256" key="1">
    <source>
        <dbReference type="ARBA" id="ARBA00004123"/>
    </source>
</evidence>
<dbReference type="PROSITE" id="PS01159">
    <property type="entry name" value="WW_DOMAIN_1"/>
    <property type="match status" value="2"/>
</dbReference>
<evidence type="ECO:0000256" key="15">
    <source>
        <dbReference type="SAM" id="MobiDB-lite"/>
    </source>
</evidence>
<feature type="coiled-coil region" evidence="14">
    <location>
        <begin position="294"/>
        <end position="326"/>
    </location>
</feature>
<dbReference type="Pfam" id="PF00397">
    <property type="entry name" value="WW"/>
    <property type="match status" value="2"/>
</dbReference>
<dbReference type="InterPro" id="IPR036020">
    <property type="entry name" value="WW_dom_sf"/>
</dbReference>
<feature type="region of interest" description="Disordered" evidence="15">
    <location>
        <begin position="1"/>
        <end position="29"/>
    </location>
</feature>
<evidence type="ECO:0000259" key="16">
    <source>
        <dbReference type="PROSITE" id="PS50020"/>
    </source>
</evidence>
<keyword evidence="7" id="KW-0677">Repeat</keyword>
<comment type="subcellular location">
    <subcellularLocation>
        <location evidence="2">Cell junction</location>
    </subcellularLocation>
    <subcellularLocation>
        <location evidence="3">Cytoplasm</location>
    </subcellularLocation>
    <subcellularLocation>
        <location evidence="1">Nucleus</location>
    </subcellularLocation>
</comment>
<dbReference type="Gene3D" id="2.20.70.10">
    <property type="match status" value="2"/>
</dbReference>
<comment type="similarity">
    <text evidence="13">Belongs to the YAP1 family.</text>
</comment>
<dbReference type="PANTHER" id="PTHR17616">
    <property type="entry name" value="YES-ASSOCIATED PROTEIN YAP1 FAMILY MEMBER"/>
    <property type="match status" value="1"/>
</dbReference>
<dbReference type="CDD" id="cd00201">
    <property type="entry name" value="WW"/>
    <property type="match status" value="2"/>
</dbReference>
<feature type="domain" description="WW" evidence="16">
    <location>
        <begin position="215"/>
        <end position="248"/>
    </location>
</feature>
<keyword evidence="11" id="KW-0804">Transcription</keyword>
<evidence type="ECO:0000256" key="3">
    <source>
        <dbReference type="ARBA" id="ARBA00004496"/>
    </source>
</evidence>
<dbReference type="GO" id="GO:0005634">
    <property type="term" value="C:nucleus"/>
    <property type="evidence" value="ECO:0007669"/>
    <property type="project" value="UniProtKB-SubCell"/>
</dbReference>
<keyword evidence="9" id="KW-0805">Transcription regulation</keyword>
<evidence type="ECO:0000256" key="14">
    <source>
        <dbReference type="SAM" id="Coils"/>
    </source>
</evidence>
<keyword evidence="18" id="KW-1185">Reference proteome</keyword>
<protein>
    <recommendedName>
        <fullName evidence="16">WW domain-containing protein</fullName>
    </recommendedName>
</protein>
<dbReference type="SMART" id="SM00456">
    <property type="entry name" value="WW"/>
    <property type="match status" value="2"/>
</dbReference>
<feature type="compositionally biased region" description="Low complexity" evidence="15">
    <location>
        <begin position="351"/>
        <end position="369"/>
    </location>
</feature>
<keyword evidence="5" id="KW-0678">Repressor</keyword>
<keyword evidence="10" id="KW-0010">Activator</keyword>
<comment type="caution">
    <text evidence="17">The sequence shown here is derived from an EMBL/GenBank/DDBJ whole genome shotgun (WGS) entry which is preliminary data.</text>
</comment>
<name>A0AAV6VCA7_9ARAC</name>
<evidence type="ECO:0000256" key="7">
    <source>
        <dbReference type="ARBA" id="ARBA00022737"/>
    </source>
</evidence>
<gene>
    <name evidence="17" type="ORF">JTE90_000990</name>
</gene>
<dbReference type="GO" id="GO:0003713">
    <property type="term" value="F:transcription coactivator activity"/>
    <property type="evidence" value="ECO:0007669"/>
    <property type="project" value="TreeGrafter"/>
</dbReference>
<evidence type="ECO:0000313" key="17">
    <source>
        <dbReference type="EMBL" id="KAG8194152.1"/>
    </source>
</evidence>
<sequence length="477" mass="52994">MSQQQQRDVIEQKQGKHIVRIRSDSDSNLDDLFKAVMQPKGGLGAHHSVPMRLRNLPPSFFQQPDNGCKSASHSRESSLDNTFSSPPPSQQQTVTSSASNNNPRSPPPQHPSGLPINHPRAHSSPASLQQTFNNAGQHQHLRQQSYDITDSIPMPEGWQMAHTATGQRYFLNHLTQTTTWEDPRKKLSAGSLSNSSGITCSSPSISPATSLLNLGQLPENWQQATTEEGEIYFINHKTRTTSWYDPRIPVHLQQPPVVPILGNGAIGQGQNLVSLAGQQPQTSIASVTGTDSSIASLQKHQQNLRLKRLEMERERLRVRQQEILNQANCFGNPLLNQQDMMIRRPLREESSLPTSPIHSSSDSTQSSHLNLDPFLGTDTDFHSRQESGDSGVSLANYSMPHTPEDYLMGMDEGAEDVLLDIADLNLEPIPGANLDMVTENMDSEDLEPSLQEELNDEILNDVEALLHKENVMNMKWL</sequence>
<evidence type="ECO:0000256" key="4">
    <source>
        <dbReference type="ARBA" id="ARBA00022490"/>
    </source>
</evidence>
<keyword evidence="4" id="KW-0963">Cytoplasm</keyword>
<dbReference type="FunFam" id="2.20.70.10:FF:000019">
    <property type="entry name" value="Putative transcriptional coactivator YAP1"/>
    <property type="match status" value="1"/>
</dbReference>
<dbReference type="SUPFAM" id="SSF51045">
    <property type="entry name" value="WW domain"/>
    <property type="match status" value="2"/>
</dbReference>
<feature type="region of interest" description="Disordered" evidence="15">
    <location>
        <begin position="348"/>
        <end position="397"/>
    </location>
</feature>
<proteinExistence type="inferred from homology"/>
<feature type="compositionally biased region" description="Polar residues" evidence="15">
    <location>
        <begin position="79"/>
        <end position="95"/>
    </location>
</feature>
<reference evidence="17 18" key="1">
    <citation type="journal article" date="2022" name="Nat. Ecol. Evol.">
        <title>A masculinizing supergene underlies an exaggerated male reproductive morph in a spider.</title>
        <authorList>
            <person name="Hendrickx F."/>
            <person name="De Corte Z."/>
            <person name="Sonet G."/>
            <person name="Van Belleghem S.M."/>
            <person name="Kostlbacher S."/>
            <person name="Vangestel C."/>
        </authorList>
    </citation>
    <scope>NUCLEOTIDE SEQUENCE [LARGE SCALE GENOMIC DNA]</scope>
    <source>
        <strain evidence="17">W744_W776</strain>
    </source>
</reference>
<dbReference type="PANTHER" id="PTHR17616:SF8">
    <property type="entry name" value="TRANSCRIPTIONAL COACTIVATOR YORKIE"/>
    <property type="match status" value="1"/>
</dbReference>
<dbReference type="Gene3D" id="6.20.430.10">
    <property type="match status" value="1"/>
</dbReference>
<evidence type="ECO:0000256" key="11">
    <source>
        <dbReference type="ARBA" id="ARBA00023163"/>
    </source>
</evidence>
<dbReference type="GO" id="GO:0035329">
    <property type="term" value="P:hippo signaling"/>
    <property type="evidence" value="ECO:0007669"/>
    <property type="project" value="TreeGrafter"/>
</dbReference>
<organism evidence="17 18">
    <name type="scientific">Oedothorax gibbosus</name>
    <dbReference type="NCBI Taxonomy" id="931172"/>
    <lineage>
        <taxon>Eukaryota</taxon>
        <taxon>Metazoa</taxon>
        <taxon>Ecdysozoa</taxon>
        <taxon>Arthropoda</taxon>
        <taxon>Chelicerata</taxon>
        <taxon>Arachnida</taxon>
        <taxon>Araneae</taxon>
        <taxon>Araneomorphae</taxon>
        <taxon>Entelegynae</taxon>
        <taxon>Araneoidea</taxon>
        <taxon>Linyphiidae</taxon>
        <taxon>Erigoninae</taxon>
        <taxon>Oedothorax</taxon>
    </lineage>
</organism>
<dbReference type="InterPro" id="IPR001202">
    <property type="entry name" value="WW_dom"/>
</dbReference>
<dbReference type="InterPro" id="IPR051583">
    <property type="entry name" value="YAP1"/>
</dbReference>